<sequence length="1384" mass="159264">MGMGPTQTCWMEELQKTPLTGVDPTQTFDLGKDILEDTKDLIEEELELGDLLGESPERTVQDLRAEVGELRCSMGGPELPAGDHPAGSTRQSRRQTRSREPRHCQMGKEPQHYWTGREPQYFLTAKEGPQFQLGQEAEGQHSHYYCLLGTAEGHLERSWYSHQEEFRSRCCRLLFLVEGRWEGSQYSQPESSVKAQYEDPLKGEKTRTKLKHRQQGNRPVQEFAVEFCEHAAKVRDWNEEVACEIEKRKQVVKLLRLQHQAGQVRREMGEYRQTEELQPQEPVTLTERERRISSLVFEGKRRGEDDASGQLGASGGLIGGSLATLFAMSGSHTVKVLQQAEPVEPSLPEQIRFRKKKLKFRITRDLHPKISQKDLETACQLPKKCPLETRLSSPQQTGQGEAALLEQLQGELSSSQQAHQVEMDQLRGKLQRLQQELDVCKGRNQDNLCKLQARECTVEQQGLDLDLLLRQCQVLKEQLIYYEEVTQQQESVLSQQQEQERRRQEQLAQAEHSARVLESSLGLYKKKYQASLGRAGELESQVQRLEELASQAKEREEAARSLQEELQSQCCQAEGTIARLARELRGAREELTQGRHLTSQREEAVQELQEQLAASHTKLLDQGEALAALQQDFVDYKASHTYCNSSYESQVINTETLRQKLLQVESENSEHQRQAEEYQSLVRDLKRELVRVAEQKNCARQEAAHLELEVQGLRLEAAAEQERRQLEAAGEQQRGQQLEAELQQCRQLCAQKEQAIQKRDEVLRKSQLEMVRARSALQEKGREVARQRAGAQQLETSLQRAQQELQRSQREGASLRTEAQALQQSLRESQEQQRQAAQELAQQKELVQLAQSSLSHAQEELGERVAEVMHHMQAGRQMETELQALKDRLAGAEVELEQKRVLLEELTEELSESKLRYQAAAQESKQHQQAATQLELKLESSREGLKGLQQQVQRQESTLEMLHAEVSQQKHREDDLEKQLLQAKEHAAGLAHERKGLQQQLQTSEQRWQEEEQKGQHLQCLLTEREADNRLLREQLKQQAARLEVAQGNLEHTRLQLQQQTAEALQQEAALAQLHTELHAAQEREQQGSHSLAAAKDIAQDLKRQLASCQASQKEALEQLEQRGREVSCLQADLQLSRHHEDHLEEELAACQERTQQLRGQLQALQRQQQEEACCSEERLGEMDRQVQHWQQDHRAAEQALADKDEELVVLKVELAALEEKWHAAAEERGELQNELSLLRQNFVVSSKEVETLQTSLEAARSDGRRLHQESELMVANVSQWVKEQKQVNEQLGHKIRDQIKQIAQLTGEKEHLQGLTERLQQENKRLKNQVDEWRIEQERLKALRCNTWDSCEDQRQPWHLLPREDQCAGWRRCKALATKWDRP</sequence>
<dbReference type="PANTHER" id="PTHR18881:SF2">
    <property type="entry name" value="POLYAMINE-MODULATED FACTOR 1-BINDING PROTEIN 1"/>
    <property type="match status" value="1"/>
</dbReference>
<dbReference type="InterPro" id="IPR037391">
    <property type="entry name" value="PMF1-bd"/>
</dbReference>
<feature type="compositionally biased region" description="Basic and acidic residues" evidence="2">
    <location>
        <begin position="196"/>
        <end position="207"/>
    </location>
</feature>
<dbReference type="CTD" id="83449"/>
<evidence type="ECO:0000256" key="2">
    <source>
        <dbReference type="SAM" id="MobiDB-lite"/>
    </source>
</evidence>
<feature type="region of interest" description="Disordered" evidence="2">
    <location>
        <begin position="779"/>
        <end position="814"/>
    </location>
</feature>
<evidence type="ECO:0000313" key="4">
    <source>
        <dbReference type="RefSeq" id="XP_054856259.1"/>
    </source>
</evidence>
<dbReference type="KEGG" id="emc:129343903"/>
<name>A0AA97KIW2_EUBMA</name>
<accession>A0AA97KIW2</accession>
<evidence type="ECO:0000256" key="1">
    <source>
        <dbReference type="SAM" id="Coils"/>
    </source>
</evidence>
<feature type="compositionally biased region" description="Polar residues" evidence="2">
    <location>
        <begin position="793"/>
        <end position="806"/>
    </location>
</feature>
<evidence type="ECO:0000313" key="3">
    <source>
        <dbReference type="Proteomes" id="UP001190640"/>
    </source>
</evidence>
<proteinExistence type="predicted"/>
<keyword evidence="1" id="KW-0175">Coiled coil</keyword>
<feature type="compositionally biased region" description="Polar residues" evidence="2">
    <location>
        <begin position="997"/>
        <end position="1006"/>
    </location>
</feature>
<dbReference type="Proteomes" id="UP001190640">
    <property type="component" value="Chromosome 16"/>
</dbReference>
<dbReference type="PANTHER" id="PTHR18881">
    <property type="entry name" value="POLYAMINE-MODULATED FACTOR 1-BINDING PROTEIN 1-RELATED"/>
    <property type="match status" value="1"/>
</dbReference>
<reference evidence="4" key="1">
    <citation type="submission" date="2025-08" db="UniProtKB">
        <authorList>
            <consortium name="RefSeq"/>
        </authorList>
    </citation>
    <scope>IDENTIFICATION</scope>
    <source>
        <tissue evidence="4">Blood</tissue>
    </source>
</reference>
<feature type="coiled-coil region" evidence="1">
    <location>
        <begin position="493"/>
        <end position="569"/>
    </location>
</feature>
<dbReference type="GO" id="GO:0007283">
    <property type="term" value="P:spermatogenesis"/>
    <property type="evidence" value="ECO:0007669"/>
    <property type="project" value="TreeGrafter"/>
</dbReference>
<feature type="region of interest" description="Disordered" evidence="2">
    <location>
        <begin position="72"/>
        <end position="110"/>
    </location>
</feature>
<dbReference type="RefSeq" id="XP_054856259.1">
    <property type="nucleotide sequence ID" value="XM_055000284.1"/>
</dbReference>
<feature type="coiled-coil region" evidence="1">
    <location>
        <begin position="416"/>
        <end position="443"/>
    </location>
</feature>
<feature type="region of interest" description="Disordered" evidence="2">
    <location>
        <begin position="986"/>
        <end position="1010"/>
    </location>
</feature>
<gene>
    <name evidence="4" type="primary">PMFBP1</name>
</gene>
<dbReference type="GeneID" id="129343903"/>
<feature type="region of interest" description="Disordered" evidence="2">
    <location>
        <begin position="191"/>
        <end position="215"/>
    </location>
</feature>
<feature type="compositionally biased region" description="Basic and acidic residues" evidence="2">
    <location>
        <begin position="986"/>
        <end position="996"/>
    </location>
</feature>
<keyword evidence="3" id="KW-1185">Reference proteome</keyword>
<protein>
    <submittedName>
        <fullName evidence="4">Polyamine-modulated factor 1-binding protein 1</fullName>
    </submittedName>
</protein>
<organism evidence="3 4">
    <name type="scientific">Eublepharis macularius</name>
    <name type="common">Leopard gecko</name>
    <name type="synonym">Cyrtodactylus macularius</name>
    <dbReference type="NCBI Taxonomy" id="481883"/>
    <lineage>
        <taxon>Eukaryota</taxon>
        <taxon>Metazoa</taxon>
        <taxon>Chordata</taxon>
        <taxon>Craniata</taxon>
        <taxon>Vertebrata</taxon>
        <taxon>Euteleostomi</taxon>
        <taxon>Lepidosauria</taxon>
        <taxon>Squamata</taxon>
        <taxon>Bifurcata</taxon>
        <taxon>Gekkota</taxon>
        <taxon>Eublepharidae</taxon>
        <taxon>Eublepharinae</taxon>
        <taxon>Eublepharis</taxon>
    </lineage>
</organism>
<feature type="coiled-coil region" evidence="1">
    <location>
        <begin position="654"/>
        <end position="758"/>
    </location>
</feature>
<feature type="coiled-coil region" evidence="1">
    <location>
        <begin position="1303"/>
        <end position="1344"/>
    </location>
</feature>